<dbReference type="InterPro" id="IPR018119">
    <property type="entry name" value="Strictosidine_synth_cons-reg"/>
</dbReference>
<evidence type="ECO:0000256" key="4">
    <source>
        <dbReference type="ARBA" id="ARBA00022729"/>
    </source>
</evidence>
<evidence type="ECO:0000313" key="8">
    <source>
        <dbReference type="RefSeq" id="XP_021817911.1"/>
    </source>
</evidence>
<dbReference type="GO" id="GO:0016787">
    <property type="term" value="F:hydrolase activity"/>
    <property type="evidence" value="ECO:0007669"/>
    <property type="project" value="TreeGrafter"/>
</dbReference>
<keyword evidence="7" id="KW-1185">Reference proteome</keyword>
<gene>
    <name evidence="8" type="primary">LOC110760042</name>
</gene>
<dbReference type="SUPFAM" id="SSF63829">
    <property type="entry name" value="Calcium-dependent phosphotriesterase"/>
    <property type="match status" value="1"/>
</dbReference>
<dbReference type="KEGG" id="pavi:110760042"/>
<protein>
    <submittedName>
        <fullName evidence="8">Protein STRICTOSIDINE SYNTHASE-LIKE 13-like</fullName>
    </submittedName>
</protein>
<dbReference type="RefSeq" id="XP_021817911.1">
    <property type="nucleotide sequence ID" value="XM_021962219.1"/>
</dbReference>
<dbReference type="Proteomes" id="UP000515124">
    <property type="component" value="Unplaced"/>
</dbReference>
<evidence type="ECO:0000256" key="1">
    <source>
        <dbReference type="ARBA" id="ARBA00004116"/>
    </source>
</evidence>
<sequence>MALQHRLLDVRSPEFRLDSVVVSPCPLTPSLAVATAAGGSSNNNWYLTATWDLSLVFINPNHILGVSYNNFRAGLLYGDEEKNDKLILAMTPLPLPPLTKMSQTTINFSLAMVRSYVGEDMANELLMGGGNGGCYGAARLGVKLFGELMFMVPPQGSFSRDLWSQQPVRTTRKLCSLFPPHYNGTGRIVRWMSNDLGWETFALVTTNWSKQVCAKGIDSTTHKQWKHEKKCGRPLGLRFDKESGDFYIADAYYGLLVVGPQGGLATPLSTQVEGKPILFAYDLDIHKNGSIFFTDTSKRYNRVNHFFILLEGESTGRLLRYDPPTQTTHIVLEGLAFPNGLQLSKDQTFLLFTETTNCRLMKYWLEGPKNGTVELVADLPGFPDNIRINEKGQFWVAIDCCRTPAQEVLSHNPWIRSVYFRLPIRMTYLARFMGMKMYTLISLFNEKGEILEVLEDQKGAVMKLVSEVREAKGKLWIGTVAHNHIATIPYP</sequence>
<dbReference type="GO" id="GO:0005773">
    <property type="term" value="C:vacuole"/>
    <property type="evidence" value="ECO:0007669"/>
    <property type="project" value="UniProtKB-SubCell"/>
</dbReference>
<dbReference type="PANTHER" id="PTHR10426:SF21">
    <property type="entry name" value="PROTEIN STRICTOSIDINE SYNTHASE-LIKE 13"/>
    <property type="match status" value="1"/>
</dbReference>
<dbReference type="Gene3D" id="2.120.10.30">
    <property type="entry name" value="TolB, C-terminal domain"/>
    <property type="match status" value="1"/>
</dbReference>
<name>A0A6P5SW94_PRUAV</name>
<evidence type="ECO:0000313" key="7">
    <source>
        <dbReference type="Proteomes" id="UP000515124"/>
    </source>
</evidence>
<evidence type="ECO:0000256" key="3">
    <source>
        <dbReference type="ARBA" id="ARBA00022554"/>
    </source>
</evidence>
<accession>A0A6P5SW94</accession>
<keyword evidence="5" id="KW-0325">Glycoprotein</keyword>
<keyword evidence="3" id="KW-0926">Vacuole</keyword>
<evidence type="ECO:0000256" key="5">
    <source>
        <dbReference type="ARBA" id="ARBA00023180"/>
    </source>
</evidence>
<proteinExistence type="inferred from homology"/>
<dbReference type="Pfam" id="PF03088">
    <property type="entry name" value="Str_synth"/>
    <property type="match status" value="1"/>
</dbReference>
<comment type="subcellular location">
    <subcellularLocation>
        <location evidence="1">Vacuole</location>
    </subcellularLocation>
</comment>
<comment type="similarity">
    <text evidence="2">Belongs to the strictosidine synthase family.</text>
</comment>
<dbReference type="PANTHER" id="PTHR10426">
    <property type="entry name" value="STRICTOSIDINE SYNTHASE-RELATED"/>
    <property type="match status" value="1"/>
</dbReference>
<organism evidence="7 8">
    <name type="scientific">Prunus avium</name>
    <name type="common">Cherry</name>
    <name type="synonym">Cerasus avium</name>
    <dbReference type="NCBI Taxonomy" id="42229"/>
    <lineage>
        <taxon>Eukaryota</taxon>
        <taxon>Viridiplantae</taxon>
        <taxon>Streptophyta</taxon>
        <taxon>Embryophyta</taxon>
        <taxon>Tracheophyta</taxon>
        <taxon>Spermatophyta</taxon>
        <taxon>Magnoliopsida</taxon>
        <taxon>eudicotyledons</taxon>
        <taxon>Gunneridae</taxon>
        <taxon>Pentapetalae</taxon>
        <taxon>rosids</taxon>
        <taxon>fabids</taxon>
        <taxon>Rosales</taxon>
        <taxon>Rosaceae</taxon>
        <taxon>Amygdaloideae</taxon>
        <taxon>Amygdaleae</taxon>
        <taxon>Prunus</taxon>
    </lineage>
</organism>
<evidence type="ECO:0000256" key="2">
    <source>
        <dbReference type="ARBA" id="ARBA00009191"/>
    </source>
</evidence>
<dbReference type="FunFam" id="2.120.10.30:FF:000032">
    <property type="entry name" value="Protein STRICTOSIDINE SYNTHASE-LIKE 13"/>
    <property type="match status" value="1"/>
</dbReference>
<feature type="domain" description="Strictosidine synthase conserved region" evidence="6">
    <location>
        <begin position="282"/>
        <end position="367"/>
    </location>
</feature>
<dbReference type="InterPro" id="IPR011042">
    <property type="entry name" value="6-blade_b-propeller_TolB-like"/>
</dbReference>
<dbReference type="AlphaFoldDB" id="A0A6P5SW94"/>
<dbReference type="GeneID" id="110760042"/>
<keyword evidence="4" id="KW-0732">Signal</keyword>
<evidence type="ECO:0000259" key="6">
    <source>
        <dbReference type="Pfam" id="PF03088"/>
    </source>
</evidence>
<dbReference type="GO" id="GO:0012505">
    <property type="term" value="C:endomembrane system"/>
    <property type="evidence" value="ECO:0007669"/>
    <property type="project" value="TreeGrafter"/>
</dbReference>
<reference evidence="8" key="1">
    <citation type="submission" date="2025-08" db="UniProtKB">
        <authorList>
            <consortium name="RefSeq"/>
        </authorList>
    </citation>
    <scope>IDENTIFICATION</scope>
</reference>